<dbReference type="Proteomes" id="UP001319045">
    <property type="component" value="Chromosome"/>
</dbReference>
<dbReference type="Pfam" id="PF13302">
    <property type="entry name" value="Acetyltransf_3"/>
    <property type="match status" value="1"/>
</dbReference>
<dbReference type="CDD" id="cd04301">
    <property type="entry name" value="NAT_SF"/>
    <property type="match status" value="1"/>
</dbReference>
<evidence type="ECO:0000313" key="2">
    <source>
        <dbReference type="EMBL" id="BCS86367.1"/>
    </source>
</evidence>
<gene>
    <name evidence="2" type="ORF">prwr041_22600</name>
</gene>
<sequence length="177" mass="20417">MNKTDKLPEVTLRAIEPEDLELLYHLENDDKLWHVGVTNVPYSRFLLHDYIANSSGDIYTDKQVRLMIVDSDNNCVGIIDLVDFNPQHRRAEIGIVIMSEYRNRGFAKAALLKVISYCHKVIHLAQIYAIIRNDNKISINLFNSLGFSSKTQLEGWLFDGEKYNDAVLMQIFLEKTL</sequence>
<accession>A0ABN6EKE2</accession>
<dbReference type="PANTHER" id="PTHR43415">
    <property type="entry name" value="SPERMIDINE N(1)-ACETYLTRANSFERASE"/>
    <property type="match status" value="1"/>
</dbReference>
<keyword evidence="3" id="KW-1185">Reference proteome</keyword>
<evidence type="ECO:0000259" key="1">
    <source>
        <dbReference type="PROSITE" id="PS51186"/>
    </source>
</evidence>
<dbReference type="PANTHER" id="PTHR43415:SF3">
    <property type="entry name" value="GNAT-FAMILY ACETYLTRANSFERASE"/>
    <property type="match status" value="1"/>
</dbReference>
<dbReference type="InterPro" id="IPR000182">
    <property type="entry name" value="GNAT_dom"/>
</dbReference>
<dbReference type="PROSITE" id="PS51186">
    <property type="entry name" value="GNAT"/>
    <property type="match status" value="1"/>
</dbReference>
<evidence type="ECO:0000313" key="3">
    <source>
        <dbReference type="Proteomes" id="UP001319045"/>
    </source>
</evidence>
<proteinExistence type="predicted"/>
<organism evidence="2 3">
    <name type="scientific">Prevotella herbatica</name>
    <dbReference type="NCBI Taxonomy" id="2801997"/>
    <lineage>
        <taxon>Bacteria</taxon>
        <taxon>Pseudomonadati</taxon>
        <taxon>Bacteroidota</taxon>
        <taxon>Bacteroidia</taxon>
        <taxon>Bacteroidales</taxon>
        <taxon>Prevotellaceae</taxon>
        <taxon>Prevotella</taxon>
    </lineage>
</organism>
<dbReference type="InterPro" id="IPR016181">
    <property type="entry name" value="Acyl_CoA_acyltransferase"/>
</dbReference>
<dbReference type="EMBL" id="AP024484">
    <property type="protein sequence ID" value="BCS86367.1"/>
    <property type="molecule type" value="Genomic_DNA"/>
</dbReference>
<dbReference type="Gene3D" id="3.40.630.30">
    <property type="match status" value="1"/>
</dbReference>
<dbReference type="SUPFAM" id="SSF55729">
    <property type="entry name" value="Acyl-CoA N-acyltransferases (Nat)"/>
    <property type="match status" value="1"/>
</dbReference>
<name>A0ABN6EKE2_9BACT</name>
<dbReference type="RefSeq" id="WP_207153925.1">
    <property type="nucleotide sequence ID" value="NZ_AP024484.1"/>
</dbReference>
<protein>
    <submittedName>
        <fullName evidence="2">N-acetyltransferase</fullName>
    </submittedName>
</protein>
<feature type="domain" description="N-acetyltransferase" evidence="1">
    <location>
        <begin position="10"/>
        <end position="174"/>
    </location>
</feature>
<reference evidence="2 3" key="1">
    <citation type="journal article" date="2022" name="Int. J. Syst. Evol. Microbiol.">
        <title>Prevotella herbatica sp. nov., a plant polysaccharide-decomposing anaerobic bacterium isolated from a methanogenic reactor.</title>
        <authorList>
            <person name="Uek A."/>
            <person name="Tonouchi A."/>
            <person name="Kaku N."/>
            <person name="Ueki K."/>
        </authorList>
    </citation>
    <scope>NUCLEOTIDE SEQUENCE [LARGE SCALE GENOMIC DNA]</scope>
    <source>
        <strain evidence="2 3">WR041</strain>
    </source>
</reference>